<keyword evidence="2" id="KW-1185">Reference proteome</keyword>
<sequence>MTKFELCFDMVNFRLMKNVFYLLLIPLLYSCGKASSEKAESGNILEKLTFTVDTVMVDAGDDIFILSSGLGTKALNQDKSKLLFFEREPFSLVQVDLNNLKLIGKTPFQKEGPNSVGTYLTDFQLGPNSELFIQGNSSQAKFTTEGKLTKNLKIVPEGIDSELANNFQKLYARAVFDFEKNRIYAQPSLESLGKNKLYIIDPHSKGVRIEPMPEMKAVEEFSGTFITKSGEGTMYRYFGVGSFTTIENGQLLISSGAMSGIYRLNPKLDSLYFIPIQHQNFPNRMEVTVNNSPTDEAQFSEDRRKVYEQLNYMEPRWDESREMFLRLGKKTFLGERREDPSTYEVFLFAYDQDFNVLGETKIEGLKQVPGSCFWKDGKLWSYVNVEDELGFAVIDFKF</sequence>
<dbReference type="InterPro" id="IPR025316">
    <property type="entry name" value="DUF4221"/>
</dbReference>
<evidence type="ECO:0000313" key="1">
    <source>
        <dbReference type="EMBL" id="GEO20159.1"/>
    </source>
</evidence>
<organism evidence="1 2">
    <name type="scientific">Cyclobacterium qasimii</name>
    <dbReference type="NCBI Taxonomy" id="1350429"/>
    <lineage>
        <taxon>Bacteria</taxon>
        <taxon>Pseudomonadati</taxon>
        <taxon>Bacteroidota</taxon>
        <taxon>Cytophagia</taxon>
        <taxon>Cytophagales</taxon>
        <taxon>Cyclobacteriaceae</taxon>
        <taxon>Cyclobacterium</taxon>
    </lineage>
</organism>
<dbReference type="AlphaFoldDB" id="A0A512C7G9"/>
<evidence type="ECO:0000313" key="2">
    <source>
        <dbReference type="Proteomes" id="UP000321301"/>
    </source>
</evidence>
<reference evidence="1 2" key="1">
    <citation type="submission" date="2019-07" db="EMBL/GenBank/DDBJ databases">
        <title>Whole genome shotgun sequence of Cyclobacterium qasimii NBRC 106168.</title>
        <authorList>
            <person name="Hosoyama A."/>
            <person name="Uohara A."/>
            <person name="Ohji S."/>
            <person name="Ichikawa N."/>
        </authorList>
    </citation>
    <scope>NUCLEOTIDE SEQUENCE [LARGE SCALE GENOMIC DNA]</scope>
    <source>
        <strain evidence="1 2">NBRC 106168</strain>
    </source>
</reference>
<dbReference type="Pfam" id="PF13970">
    <property type="entry name" value="DUF4221"/>
    <property type="match status" value="1"/>
</dbReference>
<dbReference type="Proteomes" id="UP000321301">
    <property type="component" value="Unassembled WGS sequence"/>
</dbReference>
<comment type="caution">
    <text evidence="1">The sequence shown here is derived from an EMBL/GenBank/DDBJ whole genome shotgun (WGS) entry which is preliminary data.</text>
</comment>
<protein>
    <recommendedName>
        <fullName evidence="3">DUF4221 domain-containing protein</fullName>
    </recommendedName>
</protein>
<evidence type="ECO:0008006" key="3">
    <source>
        <dbReference type="Google" id="ProtNLM"/>
    </source>
</evidence>
<dbReference type="PROSITE" id="PS51257">
    <property type="entry name" value="PROKAR_LIPOPROTEIN"/>
    <property type="match status" value="1"/>
</dbReference>
<gene>
    <name evidence="1" type="ORF">CQA01_06930</name>
</gene>
<name>A0A512C7G9_9BACT</name>
<proteinExistence type="predicted"/>
<accession>A0A512C7G9</accession>
<dbReference type="EMBL" id="BJYV01000001">
    <property type="protein sequence ID" value="GEO20159.1"/>
    <property type="molecule type" value="Genomic_DNA"/>
</dbReference>